<keyword evidence="3" id="KW-0507">mRNA processing</keyword>
<dbReference type="VEuPathDB" id="FungiDB:BON22_1403"/>
<dbReference type="Pfam" id="PF05700">
    <property type="entry name" value="BCAS2"/>
    <property type="match status" value="1"/>
</dbReference>
<dbReference type="EMBL" id="LK052901">
    <property type="protein sequence ID" value="CDR45011.1"/>
    <property type="molecule type" value="Genomic_DNA"/>
</dbReference>
<evidence type="ECO:0000256" key="2">
    <source>
        <dbReference type="ARBA" id="ARBA00010788"/>
    </source>
</evidence>
<dbReference type="PANTHER" id="PTHR13296:SF0">
    <property type="entry name" value="PRE-MRNA-SPLICING FACTOR SPF27"/>
    <property type="match status" value="1"/>
</dbReference>
<dbReference type="PANTHER" id="PTHR13296">
    <property type="entry name" value="BCAS2 PROTEIN"/>
    <property type="match status" value="1"/>
</dbReference>
<dbReference type="GO" id="GO:0000974">
    <property type="term" value="C:Prp19 complex"/>
    <property type="evidence" value="ECO:0007669"/>
    <property type="project" value="TreeGrafter"/>
</dbReference>
<evidence type="ECO:0000256" key="5">
    <source>
        <dbReference type="ARBA" id="ARBA00023187"/>
    </source>
</evidence>
<dbReference type="InterPro" id="IPR008409">
    <property type="entry name" value="SPF27"/>
</dbReference>
<dbReference type="OrthoDB" id="205794at2759"/>
<name>A0A061B4Y3_CYBFA</name>
<accession>A0A061B4Y3</accession>
<dbReference type="GO" id="GO:0006397">
    <property type="term" value="P:mRNA processing"/>
    <property type="evidence" value="ECO:0007669"/>
    <property type="project" value="UniProtKB-KW"/>
</dbReference>
<reference evidence="7" key="1">
    <citation type="journal article" date="2014" name="Genome Announc.">
        <title>Genome sequence of the yeast Cyberlindnera fabianii (Hansenula fabianii).</title>
        <authorList>
            <person name="Freel K.C."/>
            <person name="Sarilar V."/>
            <person name="Neuveglise C."/>
            <person name="Devillers H."/>
            <person name="Friedrich A."/>
            <person name="Schacherer J."/>
        </authorList>
    </citation>
    <scope>NUCLEOTIDE SEQUENCE</scope>
    <source>
        <strain evidence="7">YJS4271</strain>
    </source>
</reference>
<keyword evidence="6" id="KW-0539">Nucleus</keyword>
<keyword evidence="4" id="KW-0747">Spliceosome</keyword>
<evidence type="ECO:0000256" key="4">
    <source>
        <dbReference type="ARBA" id="ARBA00022728"/>
    </source>
</evidence>
<dbReference type="PhylomeDB" id="A0A061B4Y3"/>
<evidence type="ECO:0000313" key="7">
    <source>
        <dbReference type="EMBL" id="CDR45011.1"/>
    </source>
</evidence>
<proteinExistence type="inferred from homology"/>
<evidence type="ECO:0000256" key="3">
    <source>
        <dbReference type="ARBA" id="ARBA00022664"/>
    </source>
</evidence>
<organism evidence="7">
    <name type="scientific">Cyberlindnera fabianii</name>
    <name type="common">Yeast</name>
    <name type="synonym">Hansenula fabianii</name>
    <dbReference type="NCBI Taxonomy" id="36022"/>
    <lineage>
        <taxon>Eukaryota</taxon>
        <taxon>Fungi</taxon>
        <taxon>Dikarya</taxon>
        <taxon>Ascomycota</taxon>
        <taxon>Saccharomycotina</taxon>
        <taxon>Saccharomycetes</taxon>
        <taxon>Phaffomycetales</taxon>
        <taxon>Phaffomycetaceae</taxon>
        <taxon>Cyberlindnera</taxon>
    </lineage>
</organism>
<sequence length="208" mass="24233">MNYEPLDSLPCMYLLDNLSGRSEAHTNRINTDIDPDITEQERAEIDKLIAEELKDFDLSQIHQKVDKIFPLPDVPRLISNINPEDLQRDDFTLTGIDLEKYSDLENPESLQKSIAFTYLRNVSLKLNKQLGKNQWLIANEELSQADEMIKDEVSRKKRRIQEVNAERKTIQTEVKPVVDYLQERWMQSIQKNVDLGVAILQLKHNENS</sequence>
<dbReference type="GO" id="GO:0008380">
    <property type="term" value="P:RNA splicing"/>
    <property type="evidence" value="ECO:0007669"/>
    <property type="project" value="UniProtKB-KW"/>
</dbReference>
<comment type="similarity">
    <text evidence="2">Belongs to the SPF27 family.</text>
</comment>
<dbReference type="AlphaFoldDB" id="A0A061B4Y3"/>
<dbReference type="GO" id="GO:0071013">
    <property type="term" value="C:catalytic step 2 spliceosome"/>
    <property type="evidence" value="ECO:0007669"/>
    <property type="project" value="TreeGrafter"/>
</dbReference>
<comment type="subcellular location">
    <subcellularLocation>
        <location evidence="1">Nucleus</location>
    </subcellularLocation>
</comment>
<dbReference type="GO" id="GO:0071011">
    <property type="term" value="C:precatalytic spliceosome"/>
    <property type="evidence" value="ECO:0007669"/>
    <property type="project" value="TreeGrafter"/>
</dbReference>
<protein>
    <submittedName>
        <fullName evidence="7">CYFA0S16e01112g1_1</fullName>
    </submittedName>
</protein>
<evidence type="ECO:0000256" key="1">
    <source>
        <dbReference type="ARBA" id="ARBA00004123"/>
    </source>
</evidence>
<keyword evidence="5" id="KW-0508">mRNA splicing</keyword>
<evidence type="ECO:0000256" key="6">
    <source>
        <dbReference type="ARBA" id="ARBA00023242"/>
    </source>
</evidence>
<gene>
    <name evidence="7" type="ORF">CYFA0S_16e01112g</name>
</gene>